<evidence type="ECO:0000313" key="2">
    <source>
        <dbReference type="Proteomes" id="UP000323717"/>
    </source>
</evidence>
<dbReference type="AlphaFoldDB" id="A0A5M5C270"/>
<protein>
    <submittedName>
        <fullName evidence="1">DUF4143 domain-containing protein</fullName>
    </submittedName>
</protein>
<evidence type="ECO:0000313" key="1">
    <source>
        <dbReference type="EMBL" id="KAA3943832.1"/>
    </source>
</evidence>
<proteinExistence type="predicted"/>
<organism evidence="1 2">
    <name type="scientific">Bacteroides ovatus</name>
    <dbReference type="NCBI Taxonomy" id="28116"/>
    <lineage>
        <taxon>Bacteria</taxon>
        <taxon>Pseudomonadati</taxon>
        <taxon>Bacteroidota</taxon>
        <taxon>Bacteroidia</taxon>
        <taxon>Bacteroidales</taxon>
        <taxon>Bacteroidaceae</taxon>
        <taxon>Bacteroides</taxon>
    </lineage>
</organism>
<sequence length="45" mass="5224">MPHLWKFFITLLLELVYPTTATEVPATPEIKRMPKLVWLDTGLVN</sequence>
<reference evidence="1 2" key="1">
    <citation type="journal article" date="2019" name="Nat. Med.">
        <title>A library of human gut bacterial isolates paired with longitudinal multiomics data enables mechanistic microbiome research.</title>
        <authorList>
            <person name="Poyet M."/>
            <person name="Groussin M."/>
            <person name="Gibbons S.M."/>
            <person name="Avila-Pacheco J."/>
            <person name="Jiang X."/>
            <person name="Kearney S.M."/>
            <person name="Perrotta A.R."/>
            <person name="Berdy B."/>
            <person name="Zhao S."/>
            <person name="Lieberman T.D."/>
            <person name="Swanson P.K."/>
            <person name="Smith M."/>
            <person name="Roesemann S."/>
            <person name="Alexander J.E."/>
            <person name="Rich S.A."/>
            <person name="Livny J."/>
            <person name="Vlamakis H."/>
            <person name="Clish C."/>
            <person name="Bullock K."/>
            <person name="Deik A."/>
            <person name="Scott J."/>
            <person name="Pierce K.A."/>
            <person name="Xavier R.J."/>
            <person name="Alm E.J."/>
        </authorList>
    </citation>
    <scope>NUCLEOTIDE SEQUENCE [LARGE SCALE GENOMIC DNA]</scope>
    <source>
        <strain evidence="1 2">BIOML-A163</strain>
    </source>
</reference>
<feature type="non-terminal residue" evidence="1">
    <location>
        <position position="45"/>
    </location>
</feature>
<dbReference type="Proteomes" id="UP000323717">
    <property type="component" value="Unassembled WGS sequence"/>
</dbReference>
<dbReference type="EMBL" id="VWLE01000410">
    <property type="protein sequence ID" value="KAA3943832.1"/>
    <property type="molecule type" value="Genomic_DNA"/>
</dbReference>
<comment type="caution">
    <text evidence="1">The sequence shown here is derived from an EMBL/GenBank/DDBJ whole genome shotgun (WGS) entry which is preliminary data.</text>
</comment>
<name>A0A5M5C270_BACOV</name>
<gene>
    <name evidence="1" type="ORF">F3D71_21575</name>
</gene>
<accession>A0A5M5C270</accession>